<evidence type="ECO:0000256" key="1">
    <source>
        <dbReference type="ARBA" id="ARBA00022849"/>
    </source>
</evidence>
<gene>
    <name evidence="3" type="ORF">HNR65_002786</name>
</gene>
<dbReference type="AlphaFoldDB" id="A0A7W0HLK6"/>
<proteinExistence type="predicted"/>
<keyword evidence="1" id="KW-0059">Arsenical resistance</keyword>
<accession>A0A7W0HLK6</accession>
<dbReference type="Pfam" id="PF03358">
    <property type="entry name" value="FMN_red"/>
    <property type="match status" value="1"/>
</dbReference>
<name>A0A7W0HLK6_9BACT</name>
<dbReference type="PANTHER" id="PTHR43428:SF1">
    <property type="entry name" value="ARSENATE REDUCTASE"/>
    <property type="match status" value="1"/>
</dbReference>
<dbReference type="SMART" id="SM00226">
    <property type="entry name" value="LMWPc"/>
    <property type="match status" value="1"/>
</dbReference>
<dbReference type="Proteomes" id="UP000525298">
    <property type="component" value="Unassembled WGS sequence"/>
</dbReference>
<evidence type="ECO:0000313" key="4">
    <source>
        <dbReference type="Proteomes" id="UP000525298"/>
    </source>
</evidence>
<protein>
    <submittedName>
        <fullName evidence="3">Multimeric flavodoxin WrbA</fullName>
    </submittedName>
</protein>
<dbReference type="InterPro" id="IPR029039">
    <property type="entry name" value="Flavoprotein-like_sf"/>
</dbReference>
<sequence length="334" mass="37150">MMYVLGLQGSPRAKGNTNFLIDGLLDHLRAKGAETEKINVRRLRVEPCIGCGYCEEKGICVFADDDMTARIYSMLRRADVVVLAGPVYFYNFPAHIKAVIDRTQALWSRKYRHSLEDPGRPWRKGILLSVGATRGKNLFDGMKLTARYFFDAVGADYTDSIVYHRIEAPGDLTHHPGVADDIQSCAANLDSLLARKKILFACRENACRSQMAAGFARYLAGDRIEALSAGSTPAPRVNPVMQEVMAEKGIDMAYRTLRSIEDAVSGTRPDMIVTMGCGEQCPYIPGVSYVDWDLPDPAGQSIDLMRQVRDEIEKRVRQLMDNQDGSESLSKENS</sequence>
<dbReference type="Gene3D" id="3.40.50.2300">
    <property type="match status" value="1"/>
</dbReference>
<dbReference type="GO" id="GO:0016491">
    <property type="term" value="F:oxidoreductase activity"/>
    <property type="evidence" value="ECO:0007669"/>
    <property type="project" value="InterPro"/>
</dbReference>
<dbReference type="SUPFAM" id="SSF52218">
    <property type="entry name" value="Flavoproteins"/>
    <property type="match status" value="1"/>
</dbReference>
<dbReference type="InterPro" id="IPR023485">
    <property type="entry name" value="Ptyr_pPase"/>
</dbReference>
<dbReference type="EMBL" id="JACDUS010000009">
    <property type="protein sequence ID" value="MBA2882439.1"/>
    <property type="molecule type" value="Genomic_DNA"/>
</dbReference>
<dbReference type="Pfam" id="PF01451">
    <property type="entry name" value="LMWPc"/>
    <property type="match status" value="1"/>
</dbReference>
<dbReference type="InterPro" id="IPR036196">
    <property type="entry name" value="Ptyr_pPase_sf"/>
</dbReference>
<dbReference type="SUPFAM" id="SSF52788">
    <property type="entry name" value="Phosphotyrosine protein phosphatases I"/>
    <property type="match status" value="1"/>
</dbReference>
<dbReference type="CDD" id="cd16345">
    <property type="entry name" value="LMWP_ArsC"/>
    <property type="match status" value="1"/>
</dbReference>
<dbReference type="Gene3D" id="3.40.50.360">
    <property type="match status" value="1"/>
</dbReference>
<reference evidence="3 4" key="1">
    <citation type="submission" date="2020-07" db="EMBL/GenBank/DDBJ databases">
        <title>Genomic Encyclopedia of Type Strains, Phase IV (KMG-IV): sequencing the most valuable type-strain genomes for metagenomic binning, comparative biology and taxonomic classification.</title>
        <authorList>
            <person name="Goeker M."/>
        </authorList>
    </citation>
    <scope>NUCLEOTIDE SEQUENCE [LARGE SCALE GENOMIC DNA]</scope>
    <source>
        <strain evidence="3 4">DSM 17721</strain>
    </source>
</reference>
<evidence type="ECO:0000259" key="2">
    <source>
        <dbReference type="SMART" id="SM00226"/>
    </source>
</evidence>
<comment type="caution">
    <text evidence="3">The sequence shown here is derived from an EMBL/GenBank/DDBJ whole genome shotgun (WGS) entry which is preliminary data.</text>
</comment>
<organism evidence="3 4">
    <name type="scientific">Desulfosalsimonas propionicica</name>
    <dbReference type="NCBI Taxonomy" id="332175"/>
    <lineage>
        <taxon>Bacteria</taxon>
        <taxon>Pseudomonadati</taxon>
        <taxon>Thermodesulfobacteriota</taxon>
        <taxon>Desulfobacteria</taxon>
        <taxon>Desulfobacterales</taxon>
        <taxon>Desulfosalsimonadaceae</taxon>
        <taxon>Desulfosalsimonas</taxon>
    </lineage>
</organism>
<dbReference type="GO" id="GO:0046685">
    <property type="term" value="P:response to arsenic-containing substance"/>
    <property type="evidence" value="ECO:0007669"/>
    <property type="project" value="UniProtKB-KW"/>
</dbReference>
<dbReference type="RefSeq" id="WP_232364779.1">
    <property type="nucleotide sequence ID" value="NZ_JACDUS010000009.1"/>
</dbReference>
<feature type="domain" description="Phosphotyrosine protein phosphatase I" evidence="2">
    <location>
        <begin position="196"/>
        <end position="322"/>
    </location>
</feature>
<keyword evidence="4" id="KW-1185">Reference proteome</keyword>
<dbReference type="PANTHER" id="PTHR43428">
    <property type="entry name" value="ARSENATE REDUCTASE"/>
    <property type="match status" value="1"/>
</dbReference>
<evidence type="ECO:0000313" key="3">
    <source>
        <dbReference type="EMBL" id="MBA2882439.1"/>
    </source>
</evidence>
<dbReference type="InterPro" id="IPR005025">
    <property type="entry name" value="FMN_Rdtase-like_dom"/>
</dbReference>